<reference evidence="1" key="1">
    <citation type="submission" date="2021-08" db="EMBL/GenBank/DDBJ databases">
        <title>The first chromosome-level gecko genome reveals the dynamic sex chromosomes of Neotropical dwarf geckos (Sphaerodactylidae: Sphaerodactylus).</title>
        <authorList>
            <person name="Pinto B.J."/>
            <person name="Keating S.E."/>
            <person name="Gamble T."/>
        </authorList>
    </citation>
    <scope>NUCLEOTIDE SEQUENCE</scope>
    <source>
        <strain evidence="1">TG3544</strain>
    </source>
</reference>
<comment type="caution">
    <text evidence="1">The sequence shown here is derived from an EMBL/GenBank/DDBJ whole genome shotgun (WGS) entry which is preliminary data.</text>
</comment>
<organism evidence="1 2">
    <name type="scientific">Sphaerodactylus townsendi</name>
    <dbReference type="NCBI Taxonomy" id="933632"/>
    <lineage>
        <taxon>Eukaryota</taxon>
        <taxon>Metazoa</taxon>
        <taxon>Chordata</taxon>
        <taxon>Craniata</taxon>
        <taxon>Vertebrata</taxon>
        <taxon>Euteleostomi</taxon>
        <taxon>Lepidosauria</taxon>
        <taxon>Squamata</taxon>
        <taxon>Bifurcata</taxon>
        <taxon>Gekkota</taxon>
        <taxon>Sphaerodactylidae</taxon>
        <taxon>Sphaerodactylus</taxon>
    </lineage>
</organism>
<proteinExistence type="predicted"/>
<accession>A0ACB8F674</accession>
<dbReference type="Proteomes" id="UP000827872">
    <property type="component" value="Linkage Group LG05"/>
</dbReference>
<gene>
    <name evidence="1" type="ORF">K3G42_027059</name>
</gene>
<dbReference type="EMBL" id="CM037618">
    <property type="protein sequence ID" value="KAH8000616.1"/>
    <property type="molecule type" value="Genomic_DNA"/>
</dbReference>
<protein>
    <submittedName>
        <fullName evidence="1">Uncharacterized protein</fullName>
    </submittedName>
</protein>
<keyword evidence="2" id="KW-1185">Reference proteome</keyword>
<name>A0ACB8F674_9SAUR</name>
<sequence length="200" mass="20910">MLNQKSNKGKKNKRANSSRDEQENGALAAAAAAGAAAGTIGALGMVAAAGGSEPMAATGGDGSAGRAASAMGSASADARNVKAEGKGRGGPGRVGQGTSFSLRDWIPEICHGVFLRHRELLPDARDSSTIKRISSIGEGFLRQRIALPLVEQIHGIHFKKWEWLKVIQVSFLTEQECKHYSPETSSSLQALSLVSDPGET</sequence>
<evidence type="ECO:0000313" key="2">
    <source>
        <dbReference type="Proteomes" id="UP000827872"/>
    </source>
</evidence>
<evidence type="ECO:0000313" key="1">
    <source>
        <dbReference type="EMBL" id="KAH8000616.1"/>
    </source>
</evidence>